<sequence length="84" mass="9518">MGVPLCNSRPTPFVWRGSQCTHQQPRRLLLRLPSLVTRQLGKLGELILPQRNQKPHGLMKPRSRAALVLKNCYRVDAAPRTPTP</sequence>
<accession>A0A6J4K1F2</accession>
<dbReference type="AlphaFoldDB" id="A0A6J4K1F2"/>
<evidence type="ECO:0000313" key="1">
    <source>
        <dbReference type="EMBL" id="CAA9293236.1"/>
    </source>
</evidence>
<dbReference type="EMBL" id="CADCTC010000259">
    <property type="protein sequence ID" value="CAA9293236.1"/>
    <property type="molecule type" value="Genomic_DNA"/>
</dbReference>
<gene>
    <name evidence="1" type="ORF">AVDCRST_MAG77-4938</name>
</gene>
<organism evidence="1">
    <name type="scientific">uncultured Chloroflexota bacterium</name>
    <dbReference type="NCBI Taxonomy" id="166587"/>
    <lineage>
        <taxon>Bacteria</taxon>
        <taxon>Bacillati</taxon>
        <taxon>Chloroflexota</taxon>
        <taxon>environmental samples</taxon>
    </lineage>
</organism>
<reference evidence="1" key="1">
    <citation type="submission" date="2020-02" db="EMBL/GenBank/DDBJ databases">
        <authorList>
            <person name="Meier V. D."/>
        </authorList>
    </citation>
    <scope>NUCLEOTIDE SEQUENCE</scope>
    <source>
        <strain evidence="1">AVDCRST_MAG77</strain>
    </source>
</reference>
<proteinExistence type="predicted"/>
<protein>
    <submittedName>
        <fullName evidence="1">Uncharacterized protein</fullName>
    </submittedName>
</protein>
<name>A0A6J4K1F2_9CHLR</name>